<organism evidence="1 2">
    <name type="scientific">Gilvimarinus gilvus</name>
    <dbReference type="NCBI Taxonomy" id="3058038"/>
    <lineage>
        <taxon>Bacteria</taxon>
        <taxon>Pseudomonadati</taxon>
        <taxon>Pseudomonadota</taxon>
        <taxon>Gammaproteobacteria</taxon>
        <taxon>Cellvibrionales</taxon>
        <taxon>Cellvibrionaceae</taxon>
        <taxon>Gilvimarinus</taxon>
    </lineage>
</organism>
<dbReference type="RefSeq" id="WP_302724076.1">
    <property type="nucleotide sequence ID" value="NZ_JAULRU010000731.1"/>
</dbReference>
<proteinExistence type="predicted"/>
<comment type="caution">
    <text evidence="1">The sequence shown here is derived from an EMBL/GenBank/DDBJ whole genome shotgun (WGS) entry which is preliminary data.</text>
</comment>
<evidence type="ECO:0000313" key="1">
    <source>
        <dbReference type="EMBL" id="MDX6848721.1"/>
    </source>
</evidence>
<accession>A0ABU4RWU7</accession>
<reference evidence="1 2" key="1">
    <citation type="submission" date="2023-11" db="EMBL/GenBank/DDBJ databases">
        <title>Gilvimarinus fulvus sp. nov., isolated from the surface of Kelp.</title>
        <authorList>
            <person name="Sun Y.Y."/>
            <person name="Gong Y."/>
            <person name="Du Z.J."/>
        </authorList>
    </citation>
    <scope>NUCLEOTIDE SEQUENCE [LARGE SCALE GENOMIC DNA]</scope>
    <source>
        <strain evidence="1 2">SDUM040013</strain>
    </source>
</reference>
<dbReference type="EMBL" id="JAXAFO010000006">
    <property type="protein sequence ID" value="MDX6848721.1"/>
    <property type="molecule type" value="Genomic_DNA"/>
</dbReference>
<gene>
    <name evidence="1" type="ORF">SCD92_05075</name>
</gene>
<protein>
    <submittedName>
        <fullName evidence="1">Uncharacterized protein</fullName>
    </submittedName>
</protein>
<dbReference type="Proteomes" id="UP001273505">
    <property type="component" value="Unassembled WGS sequence"/>
</dbReference>
<name>A0ABU4RWU7_9GAMM</name>
<sequence>MMFNRKMPQAATEAMQHAGGATPKAVVANPFIKDATTDKRIAEVPSSLASAHANWKPAGVWQGRFDLAVWLRLPQGCPVPLQLVMRYTDQRGERTVVVDTCKPGSFKSALLNGSVELTVNGAVKDMGLYLLDLPADVPLGLEEWHCQPQIKRKS</sequence>
<keyword evidence="2" id="KW-1185">Reference proteome</keyword>
<evidence type="ECO:0000313" key="2">
    <source>
        <dbReference type="Proteomes" id="UP001273505"/>
    </source>
</evidence>